<accession>A0A7W6JCK3</accession>
<protein>
    <recommendedName>
        <fullName evidence="4">Rap1a immunity protein domain-containing protein</fullName>
    </recommendedName>
</protein>
<evidence type="ECO:0000256" key="1">
    <source>
        <dbReference type="SAM" id="SignalP"/>
    </source>
</evidence>
<evidence type="ECO:0000313" key="2">
    <source>
        <dbReference type="EMBL" id="MBB4082641.1"/>
    </source>
</evidence>
<sequence length="124" mass="13164">MKRIALVAGLALALALFATAAEAMTVRQFLTVAQTLPQNATMMLHPEGRRLVSEVTGAVSALKAEQAADIAAGRRPAHCIPSSGTGISPEALMARLNAIPASRRDISVLQALREWMAERYPCPS</sequence>
<proteinExistence type="predicted"/>
<gene>
    <name evidence="2" type="ORF">GGR12_001507</name>
</gene>
<keyword evidence="1" id="KW-0732">Signal</keyword>
<evidence type="ECO:0008006" key="4">
    <source>
        <dbReference type="Google" id="ProtNLM"/>
    </source>
</evidence>
<dbReference type="RefSeq" id="WP_183203818.1">
    <property type="nucleotide sequence ID" value="NZ_BAAAER010000001.1"/>
</dbReference>
<organism evidence="2 3">
    <name type="scientific">Brevundimonas lenta</name>
    <dbReference type="NCBI Taxonomy" id="424796"/>
    <lineage>
        <taxon>Bacteria</taxon>
        <taxon>Pseudomonadati</taxon>
        <taxon>Pseudomonadota</taxon>
        <taxon>Alphaproteobacteria</taxon>
        <taxon>Caulobacterales</taxon>
        <taxon>Caulobacteraceae</taxon>
        <taxon>Brevundimonas</taxon>
    </lineage>
</organism>
<dbReference type="EMBL" id="JACIDM010000002">
    <property type="protein sequence ID" value="MBB4082641.1"/>
    <property type="molecule type" value="Genomic_DNA"/>
</dbReference>
<comment type="caution">
    <text evidence="2">The sequence shown here is derived from an EMBL/GenBank/DDBJ whole genome shotgun (WGS) entry which is preliminary data.</text>
</comment>
<dbReference type="Proteomes" id="UP000529946">
    <property type="component" value="Unassembled WGS sequence"/>
</dbReference>
<dbReference type="AlphaFoldDB" id="A0A7W6JCK3"/>
<feature type="chain" id="PRO_5031382075" description="Rap1a immunity protein domain-containing protein" evidence="1">
    <location>
        <begin position="21"/>
        <end position="124"/>
    </location>
</feature>
<keyword evidence="3" id="KW-1185">Reference proteome</keyword>
<evidence type="ECO:0000313" key="3">
    <source>
        <dbReference type="Proteomes" id="UP000529946"/>
    </source>
</evidence>
<feature type="signal peptide" evidence="1">
    <location>
        <begin position="1"/>
        <end position="20"/>
    </location>
</feature>
<name>A0A7W6JCK3_9CAUL</name>
<reference evidence="2 3" key="1">
    <citation type="submission" date="2020-08" db="EMBL/GenBank/DDBJ databases">
        <title>Genomic Encyclopedia of Type Strains, Phase IV (KMG-IV): sequencing the most valuable type-strain genomes for metagenomic binning, comparative biology and taxonomic classification.</title>
        <authorList>
            <person name="Goeker M."/>
        </authorList>
    </citation>
    <scope>NUCLEOTIDE SEQUENCE [LARGE SCALE GENOMIC DNA]</scope>
    <source>
        <strain evidence="2 3">DSM 23960</strain>
    </source>
</reference>